<proteinExistence type="predicted"/>
<feature type="transmembrane region" description="Helical" evidence="1">
    <location>
        <begin position="42"/>
        <end position="62"/>
    </location>
</feature>
<keyword evidence="3" id="KW-1185">Reference proteome</keyword>
<keyword evidence="1" id="KW-0472">Membrane</keyword>
<dbReference type="Proteomes" id="UP000475155">
    <property type="component" value="Unassembled WGS sequence"/>
</dbReference>
<feature type="transmembrane region" description="Helical" evidence="1">
    <location>
        <begin position="74"/>
        <end position="96"/>
    </location>
</feature>
<feature type="transmembrane region" description="Helical" evidence="1">
    <location>
        <begin position="102"/>
        <end position="124"/>
    </location>
</feature>
<name>A0ABX0CEE1_9BIFI</name>
<dbReference type="InterPro" id="IPR025531">
    <property type="entry name" value="DUF4418"/>
</dbReference>
<gene>
    <name evidence="2" type="ORF">GFD18_01375</name>
</gene>
<dbReference type="EMBL" id="WHZU01000002">
    <property type="protein sequence ID" value="NEH10757.1"/>
    <property type="molecule type" value="Genomic_DNA"/>
</dbReference>
<dbReference type="RefSeq" id="WP_163199770.1">
    <property type="nucleotide sequence ID" value="NZ_WHZU01000002.1"/>
</dbReference>
<organism evidence="2 3">
    <name type="scientific">Bifidobacterium saimiriisciurei</name>
    <dbReference type="NCBI Taxonomy" id="2661627"/>
    <lineage>
        <taxon>Bacteria</taxon>
        <taxon>Bacillati</taxon>
        <taxon>Actinomycetota</taxon>
        <taxon>Actinomycetes</taxon>
        <taxon>Bifidobacteriales</taxon>
        <taxon>Bifidobacteriaceae</taxon>
        <taxon>Bifidobacterium</taxon>
    </lineage>
</organism>
<evidence type="ECO:0000256" key="1">
    <source>
        <dbReference type="SAM" id="Phobius"/>
    </source>
</evidence>
<accession>A0ABX0CEE1</accession>
<protein>
    <submittedName>
        <fullName evidence="2">DUF4418 family protein</fullName>
    </submittedName>
</protein>
<comment type="caution">
    <text evidence="2">The sequence shown here is derived from an EMBL/GenBank/DDBJ whole genome shotgun (WGS) entry which is preliminary data.</text>
</comment>
<keyword evidence="1" id="KW-1133">Transmembrane helix</keyword>
<sequence length="132" mass="13830">MKNRLFASIPPVVFGVLIAVAPHTFAHVCKVTEMAMKCHWTAQAEIGVGAMIAVLGLIALFVEPKIRVGLSIAVILAGVLAIAVPTVLIGVCPGAMMHCHMVARPTLIVLGVLTIVFAVVAVLLDSRTAKRA</sequence>
<reference evidence="2 3" key="1">
    <citation type="submission" date="2019-10" db="EMBL/GenBank/DDBJ databases">
        <title>Bifidobacterium from non-human primates.</title>
        <authorList>
            <person name="Modesto M."/>
        </authorList>
    </citation>
    <scope>NUCLEOTIDE SEQUENCE [LARGE SCALE GENOMIC DNA]</scope>
    <source>
        <strain evidence="2 3">SMA1</strain>
    </source>
</reference>
<dbReference type="Pfam" id="PF14387">
    <property type="entry name" value="DUF4418"/>
    <property type="match status" value="1"/>
</dbReference>
<keyword evidence="1" id="KW-0812">Transmembrane</keyword>
<evidence type="ECO:0000313" key="2">
    <source>
        <dbReference type="EMBL" id="NEH10757.1"/>
    </source>
</evidence>
<evidence type="ECO:0000313" key="3">
    <source>
        <dbReference type="Proteomes" id="UP000475155"/>
    </source>
</evidence>